<keyword evidence="2" id="KW-0560">Oxidoreductase</keyword>
<name>A0ABQ0H626_9HYPH</name>
<reference evidence="6 7" key="1">
    <citation type="submission" date="2024-10" db="EMBL/GenBank/DDBJ databases">
        <title>Isolation, draft genome sequencing and identification of Phyllobacterium sp. NSA23, isolated from leaf soil.</title>
        <authorList>
            <person name="Akita H."/>
        </authorList>
    </citation>
    <scope>NUCLEOTIDE SEQUENCE [LARGE SCALE GENOMIC DNA]</scope>
    <source>
        <strain evidence="6 7">NSA23</strain>
    </source>
</reference>
<dbReference type="Proteomes" id="UP001628091">
    <property type="component" value="Unassembled WGS sequence"/>
</dbReference>
<accession>A0ABQ0H626</accession>
<dbReference type="NCBIfam" id="NF005495">
    <property type="entry name" value="PRK07109.1"/>
    <property type="match status" value="1"/>
</dbReference>
<sequence length="335" mass="35148">MPENPSQHVVITGASAGAGRAAAIAFARQGANVTLLARGRAGLEGAKGDVETAGGRALIIPADVADAEAVEAAAEQAEHAFGPIDVWVNNAMVTIFSPFSEVTAEEFRRVTEVTYLGQVFGTMTALKRMRAADRGTIVNVGSALAYHGLPLQAAYCGAKFAVRGFTESIRSELIREGSRVRISFVVLPALDTPQFDWARNKLSDRPRPVAPVHEPEVAAAAILQAADSAPRELVVATSSLEVMAGSAAVPGYLDRKLAGRGWSGQFSGEPATERQGNLFEAADEEKDFGIRGRFGAEARPKAAIMAASTARKLIGAAVPAALAFAGLTLARRRGR</sequence>
<evidence type="ECO:0000313" key="7">
    <source>
        <dbReference type="Proteomes" id="UP001628091"/>
    </source>
</evidence>
<dbReference type="InterPro" id="IPR002347">
    <property type="entry name" value="SDR_fam"/>
</dbReference>
<feature type="domain" description="Ketoreductase" evidence="5">
    <location>
        <begin position="7"/>
        <end position="177"/>
    </location>
</feature>
<evidence type="ECO:0000256" key="4">
    <source>
        <dbReference type="SAM" id="Phobius"/>
    </source>
</evidence>
<comment type="similarity">
    <text evidence="1 3">Belongs to the short-chain dehydrogenases/reductases (SDR) family.</text>
</comment>
<keyword evidence="4" id="KW-0472">Membrane</keyword>
<feature type="transmembrane region" description="Helical" evidence="4">
    <location>
        <begin position="313"/>
        <end position="330"/>
    </location>
</feature>
<gene>
    <name evidence="6" type="ORF">PPNSA23_43120</name>
</gene>
<evidence type="ECO:0000256" key="2">
    <source>
        <dbReference type="ARBA" id="ARBA00023002"/>
    </source>
</evidence>
<evidence type="ECO:0000256" key="1">
    <source>
        <dbReference type="ARBA" id="ARBA00006484"/>
    </source>
</evidence>
<dbReference type="RefSeq" id="WP_407866785.1">
    <property type="nucleotide sequence ID" value="NZ_BAAFZP010000002.1"/>
</dbReference>
<keyword evidence="4" id="KW-0812">Transmembrane</keyword>
<dbReference type="PRINTS" id="PR00081">
    <property type="entry name" value="GDHRDH"/>
</dbReference>
<dbReference type="Gene3D" id="3.40.50.720">
    <property type="entry name" value="NAD(P)-binding Rossmann-like Domain"/>
    <property type="match status" value="1"/>
</dbReference>
<protein>
    <submittedName>
        <fullName evidence="6">SDR family oxidoreductase</fullName>
    </submittedName>
</protein>
<evidence type="ECO:0000256" key="3">
    <source>
        <dbReference type="RuleBase" id="RU000363"/>
    </source>
</evidence>
<dbReference type="SMART" id="SM00822">
    <property type="entry name" value="PKS_KR"/>
    <property type="match status" value="1"/>
</dbReference>
<dbReference type="PRINTS" id="PR00080">
    <property type="entry name" value="SDRFAMILY"/>
</dbReference>
<dbReference type="InterPro" id="IPR057326">
    <property type="entry name" value="KR_dom"/>
</dbReference>
<dbReference type="PANTHER" id="PTHR44196:SF1">
    <property type="entry name" value="DEHYDROGENASE_REDUCTASE SDR FAMILY MEMBER 7B"/>
    <property type="match status" value="1"/>
</dbReference>
<evidence type="ECO:0000313" key="6">
    <source>
        <dbReference type="EMBL" id="GAB1584369.1"/>
    </source>
</evidence>
<organism evidence="6 7">
    <name type="scientific">Phyllobacterium phragmitis</name>
    <dbReference type="NCBI Taxonomy" id="2670329"/>
    <lineage>
        <taxon>Bacteria</taxon>
        <taxon>Pseudomonadati</taxon>
        <taxon>Pseudomonadota</taxon>
        <taxon>Alphaproteobacteria</taxon>
        <taxon>Hyphomicrobiales</taxon>
        <taxon>Phyllobacteriaceae</taxon>
        <taxon>Phyllobacterium</taxon>
    </lineage>
</organism>
<keyword evidence="4" id="KW-1133">Transmembrane helix</keyword>
<dbReference type="EMBL" id="BAAFZP010000002">
    <property type="protein sequence ID" value="GAB1584369.1"/>
    <property type="molecule type" value="Genomic_DNA"/>
</dbReference>
<dbReference type="SUPFAM" id="SSF51735">
    <property type="entry name" value="NAD(P)-binding Rossmann-fold domains"/>
    <property type="match status" value="1"/>
</dbReference>
<keyword evidence="7" id="KW-1185">Reference proteome</keyword>
<dbReference type="InterPro" id="IPR036291">
    <property type="entry name" value="NAD(P)-bd_dom_sf"/>
</dbReference>
<comment type="caution">
    <text evidence="6">The sequence shown here is derived from an EMBL/GenBank/DDBJ whole genome shotgun (WGS) entry which is preliminary data.</text>
</comment>
<proteinExistence type="inferred from homology"/>
<dbReference type="InterPro" id="IPR020904">
    <property type="entry name" value="Sc_DH/Rdtase_CS"/>
</dbReference>
<dbReference type="PROSITE" id="PS00061">
    <property type="entry name" value="ADH_SHORT"/>
    <property type="match status" value="1"/>
</dbReference>
<dbReference type="PANTHER" id="PTHR44196">
    <property type="entry name" value="DEHYDROGENASE/REDUCTASE SDR FAMILY MEMBER 7B"/>
    <property type="match status" value="1"/>
</dbReference>
<dbReference type="Pfam" id="PF00106">
    <property type="entry name" value="adh_short"/>
    <property type="match status" value="1"/>
</dbReference>
<evidence type="ECO:0000259" key="5">
    <source>
        <dbReference type="SMART" id="SM00822"/>
    </source>
</evidence>